<name>A0A183G8E1_HELPZ</name>
<proteinExistence type="predicted"/>
<dbReference type="EMBL" id="UZAH01030479">
    <property type="protein sequence ID" value="VDP10696.1"/>
    <property type="molecule type" value="Genomic_DNA"/>
</dbReference>
<gene>
    <name evidence="1" type="ORF">HPBE_LOCUS18126</name>
</gene>
<dbReference type="InterPro" id="IPR036397">
    <property type="entry name" value="RNaseH_sf"/>
</dbReference>
<dbReference type="OrthoDB" id="5820972at2759"/>
<accession>A0A183G8E1</accession>
<accession>A0A3P8EU34</accession>
<dbReference type="Gene3D" id="3.30.420.10">
    <property type="entry name" value="Ribonuclease H-like superfamily/Ribonuclease H"/>
    <property type="match status" value="1"/>
</dbReference>
<sequence>MISTVQPVHYCQNRRQLLKKGQPKTTAASTISRSHFPSSVMVLVGQDWTPAHSAKSTIAVCEELFPGFCSKDIWLPNSPDLNPMELLGVVNHEAKHFYFKRRSCGAVEIGVDAMLEQDYSGSVRDRRQRLLKATTKMY</sequence>
<dbReference type="GO" id="GO:0003676">
    <property type="term" value="F:nucleic acid binding"/>
    <property type="evidence" value="ECO:0007669"/>
    <property type="project" value="InterPro"/>
</dbReference>
<organism evidence="2 3">
    <name type="scientific">Heligmosomoides polygyrus</name>
    <name type="common">Parasitic roundworm</name>
    <dbReference type="NCBI Taxonomy" id="6339"/>
    <lineage>
        <taxon>Eukaryota</taxon>
        <taxon>Metazoa</taxon>
        <taxon>Ecdysozoa</taxon>
        <taxon>Nematoda</taxon>
        <taxon>Chromadorea</taxon>
        <taxon>Rhabditida</taxon>
        <taxon>Rhabditina</taxon>
        <taxon>Rhabditomorpha</taxon>
        <taxon>Strongyloidea</taxon>
        <taxon>Heligmosomidae</taxon>
        <taxon>Heligmosomoides</taxon>
    </lineage>
</organism>
<dbReference type="AlphaFoldDB" id="A0A183G8E1"/>
<dbReference type="Proteomes" id="UP000050761">
    <property type="component" value="Unassembled WGS sequence"/>
</dbReference>
<keyword evidence="2" id="KW-1185">Reference proteome</keyword>
<reference evidence="3" key="2">
    <citation type="submission" date="2019-09" db="UniProtKB">
        <authorList>
            <consortium name="WormBaseParasite"/>
        </authorList>
    </citation>
    <scope>IDENTIFICATION</scope>
</reference>
<dbReference type="WBParaSite" id="HPBE_0001812701-mRNA-1">
    <property type="protein sequence ID" value="HPBE_0001812701-mRNA-1"/>
    <property type="gene ID" value="HPBE_0001812701"/>
</dbReference>
<protein>
    <submittedName>
        <fullName evidence="3">DDE_3 domain-containing protein</fullName>
    </submittedName>
</protein>
<evidence type="ECO:0000313" key="3">
    <source>
        <dbReference type="WBParaSite" id="HPBE_0001812701-mRNA-1"/>
    </source>
</evidence>
<reference evidence="1 2" key="1">
    <citation type="submission" date="2018-11" db="EMBL/GenBank/DDBJ databases">
        <authorList>
            <consortium name="Pathogen Informatics"/>
        </authorList>
    </citation>
    <scope>NUCLEOTIDE SEQUENCE [LARGE SCALE GENOMIC DNA]</scope>
</reference>
<evidence type="ECO:0000313" key="1">
    <source>
        <dbReference type="EMBL" id="VDP10696.1"/>
    </source>
</evidence>
<evidence type="ECO:0000313" key="2">
    <source>
        <dbReference type="Proteomes" id="UP000050761"/>
    </source>
</evidence>